<evidence type="ECO:0000256" key="1">
    <source>
        <dbReference type="ARBA" id="ARBA00001946"/>
    </source>
</evidence>
<comment type="cofactor">
    <cofactor evidence="1">
        <name>Mg(2+)</name>
        <dbReference type="ChEBI" id="CHEBI:18420"/>
    </cofactor>
</comment>
<dbReference type="GO" id="GO:0004518">
    <property type="term" value="F:nuclease activity"/>
    <property type="evidence" value="ECO:0007669"/>
    <property type="project" value="UniProtKB-KW"/>
</dbReference>
<evidence type="ECO:0000256" key="6">
    <source>
        <dbReference type="ARBA" id="ARBA00038093"/>
    </source>
</evidence>
<dbReference type="GO" id="GO:0046872">
    <property type="term" value="F:metal ion binding"/>
    <property type="evidence" value="ECO:0007669"/>
    <property type="project" value="UniProtKB-KW"/>
</dbReference>
<keyword evidence="9" id="KW-1185">Reference proteome</keyword>
<evidence type="ECO:0000313" key="8">
    <source>
        <dbReference type="EMBL" id="SDY28843.1"/>
    </source>
</evidence>
<proteinExistence type="inferred from homology"/>
<evidence type="ECO:0000256" key="2">
    <source>
        <dbReference type="ARBA" id="ARBA00022722"/>
    </source>
</evidence>
<dbReference type="InterPro" id="IPR050556">
    <property type="entry name" value="Type_II_TA_system_RNase"/>
</dbReference>
<evidence type="ECO:0000256" key="3">
    <source>
        <dbReference type="ARBA" id="ARBA00022723"/>
    </source>
</evidence>
<evidence type="ECO:0000313" key="9">
    <source>
        <dbReference type="Proteomes" id="UP000199079"/>
    </source>
</evidence>
<evidence type="ECO:0000259" key="7">
    <source>
        <dbReference type="Pfam" id="PF01850"/>
    </source>
</evidence>
<dbReference type="AlphaFoldDB" id="A0A1H3ILX8"/>
<dbReference type="PANTHER" id="PTHR33653:SF1">
    <property type="entry name" value="RIBONUCLEASE VAPC2"/>
    <property type="match status" value="1"/>
</dbReference>
<dbReference type="GO" id="GO:0016787">
    <property type="term" value="F:hydrolase activity"/>
    <property type="evidence" value="ECO:0007669"/>
    <property type="project" value="UniProtKB-KW"/>
</dbReference>
<protein>
    <recommendedName>
        <fullName evidence="7">PIN domain-containing protein</fullName>
    </recommendedName>
</protein>
<dbReference type="PANTHER" id="PTHR33653">
    <property type="entry name" value="RIBONUCLEASE VAPC2"/>
    <property type="match status" value="1"/>
</dbReference>
<keyword evidence="4" id="KW-0378">Hydrolase</keyword>
<accession>A0A1H3ILX8</accession>
<evidence type="ECO:0000256" key="4">
    <source>
        <dbReference type="ARBA" id="ARBA00022801"/>
    </source>
</evidence>
<dbReference type="InterPro" id="IPR002716">
    <property type="entry name" value="PIN_dom"/>
</dbReference>
<keyword evidence="5" id="KW-0460">Magnesium</keyword>
<organism evidence="8 9">
    <name type="scientific">Halopenitus persicus</name>
    <dbReference type="NCBI Taxonomy" id="1048396"/>
    <lineage>
        <taxon>Archaea</taxon>
        <taxon>Methanobacteriati</taxon>
        <taxon>Methanobacteriota</taxon>
        <taxon>Stenosarchaea group</taxon>
        <taxon>Halobacteria</taxon>
        <taxon>Halobacteriales</taxon>
        <taxon>Haloferacaceae</taxon>
        <taxon>Halopenitus</taxon>
    </lineage>
</organism>
<dbReference type="CDD" id="cd18754">
    <property type="entry name" value="PIN_VapC4-5_FitB-like"/>
    <property type="match status" value="1"/>
</dbReference>
<keyword evidence="2" id="KW-0540">Nuclease</keyword>
<dbReference type="Gene3D" id="3.40.50.1010">
    <property type="entry name" value="5'-nuclease"/>
    <property type="match status" value="1"/>
</dbReference>
<feature type="domain" description="PIN" evidence="7">
    <location>
        <begin position="4"/>
        <end position="111"/>
    </location>
</feature>
<name>A0A1H3ILX8_9EURY</name>
<dbReference type="Pfam" id="PF01850">
    <property type="entry name" value="PIN"/>
    <property type="match status" value="1"/>
</dbReference>
<gene>
    <name evidence="8" type="ORF">SAMN05216564_104183</name>
</gene>
<dbReference type="SUPFAM" id="SSF88723">
    <property type="entry name" value="PIN domain-like"/>
    <property type="match status" value="1"/>
</dbReference>
<evidence type="ECO:0000256" key="5">
    <source>
        <dbReference type="ARBA" id="ARBA00022842"/>
    </source>
</evidence>
<keyword evidence="3" id="KW-0479">Metal-binding</keyword>
<dbReference type="EMBL" id="FNPC01000004">
    <property type="protein sequence ID" value="SDY28843.1"/>
    <property type="molecule type" value="Genomic_DNA"/>
</dbReference>
<reference evidence="9" key="1">
    <citation type="submission" date="2016-10" db="EMBL/GenBank/DDBJ databases">
        <authorList>
            <person name="Varghese N."/>
            <person name="Submissions S."/>
        </authorList>
    </citation>
    <scope>NUCLEOTIDE SEQUENCE [LARGE SCALE GENOMIC DNA]</scope>
    <source>
        <strain evidence="9">DC30,IBRC 10041,KCTC 4046</strain>
    </source>
</reference>
<dbReference type="Proteomes" id="UP000199079">
    <property type="component" value="Unassembled WGS sequence"/>
</dbReference>
<dbReference type="InterPro" id="IPR029060">
    <property type="entry name" value="PIN-like_dom_sf"/>
</dbReference>
<comment type="similarity">
    <text evidence="6">Belongs to the PINc/VapC protein family.</text>
</comment>
<sequence length="118" mass="12968">MNGDEDAIKKAEKLENDLVQQRLSSMTLFELYYGIARASTTETEREKVEQVLASKPIHPADTAVMRKAGRLSGELQNNGSPVGDGDVIIGSTADVVEEPVLTRNVEDFERLGVDVETY</sequence>